<evidence type="ECO:0000313" key="1">
    <source>
        <dbReference type="EMBL" id="NIE48728.1"/>
    </source>
</evidence>
<dbReference type="AlphaFoldDB" id="A0A6G5ADP7"/>
<accession>A0A6G5ADP7</accession>
<reference evidence="1" key="1">
    <citation type="submission" date="2020-03" db="EMBL/GenBank/DDBJ databases">
        <title>A transcriptome and proteome of the tick Rhipicephalus microplus shaped by the genetic composition of its hosts and developmental stage.</title>
        <authorList>
            <person name="Garcia G.R."/>
            <person name="Ribeiro J.M.C."/>
            <person name="Maruyama S.R."/>
            <person name="Gardinasse L.G."/>
            <person name="Nelson K."/>
            <person name="Ferreira B.R."/>
            <person name="Andrade T.G."/>
            <person name="Santos I.K.F.M."/>
        </authorList>
    </citation>
    <scope>NUCLEOTIDE SEQUENCE</scope>
    <source>
        <strain evidence="1">NSGR</strain>
        <tissue evidence="1">Salivary glands</tissue>
    </source>
</reference>
<dbReference type="EMBL" id="GIKN01006455">
    <property type="protein sequence ID" value="NIE48728.1"/>
    <property type="molecule type" value="Transcribed_RNA"/>
</dbReference>
<sequence length="156" mass="17441">MTEDFGHVSIILGIPPQQKINNLMFLQKEPVDMVIFMGHYQPGAEPCHVMHPSSLSKTTSTLSSLVETTQIIKTLSHKLNITTEMCISVNLAVLTFTLGSTKKFQLGTQCLQETVSSYAEVCPSHGGPDIFYDSALSCYKQNSTHVQTFENEERWR</sequence>
<protein>
    <submittedName>
        <fullName evidence="1">Uncharacterized protein</fullName>
    </submittedName>
</protein>
<organism evidence="1">
    <name type="scientific">Rhipicephalus microplus</name>
    <name type="common">Cattle tick</name>
    <name type="synonym">Boophilus microplus</name>
    <dbReference type="NCBI Taxonomy" id="6941"/>
    <lineage>
        <taxon>Eukaryota</taxon>
        <taxon>Metazoa</taxon>
        <taxon>Ecdysozoa</taxon>
        <taxon>Arthropoda</taxon>
        <taxon>Chelicerata</taxon>
        <taxon>Arachnida</taxon>
        <taxon>Acari</taxon>
        <taxon>Parasitiformes</taxon>
        <taxon>Ixodida</taxon>
        <taxon>Ixodoidea</taxon>
        <taxon>Ixodidae</taxon>
        <taxon>Rhipicephalinae</taxon>
        <taxon>Rhipicephalus</taxon>
        <taxon>Boophilus</taxon>
    </lineage>
</organism>
<name>A0A6G5ADP7_RHIMP</name>
<proteinExistence type="predicted"/>